<sequence length="399" mass="42438">MNGKLRIDWIGCVIGIAVGLVVWLFVHENSYRMAAEAVVSDGAPGAVSTVNGSVAATKENTGGGASASEGNAGNAEAGTKTGAAAEGKAATAAKEAAEAKAIQALDRLKIKVYLSEEKRVESVSLEQYVRGVVAAELPLAFEPEAMAAQALAARTYIVRRLLLEDRSGLPETGTASEADVTDTVSHQVYKSLKAMQKLKESDAEGWSKIDRAVERTKGEVIVYEGEPIQALYFASSNGRTENSEDVFPAKVPYLRSVDSPWDRTVATDWKEESAFGLTEFYRKIGVESIGAAAGGNKAQVRILDLTAGGRVKELLVGDERIPGAEVREKLGLRSAAFSLKLDKKGVRITTYGNGHGVGMSQWGAEGMAEQGMKAEQIVEYYYKGVGLAGAADWMAKLPL</sequence>
<dbReference type="NCBIfam" id="TIGR02669">
    <property type="entry name" value="SpoIID_LytB"/>
    <property type="match status" value="1"/>
</dbReference>
<evidence type="ECO:0000313" key="4">
    <source>
        <dbReference type="EMBL" id="THF73135.1"/>
    </source>
</evidence>
<dbReference type="InterPro" id="IPR013693">
    <property type="entry name" value="SpoIID/LytB_N"/>
</dbReference>
<reference evidence="4 5" key="1">
    <citation type="submission" date="2019-04" db="EMBL/GenBank/DDBJ databases">
        <title>Cohnella sp. nov. isolated from preserved vegetables.</title>
        <authorList>
            <person name="Lin S.-Y."/>
            <person name="Hung M.-H."/>
            <person name="Young C.-C."/>
        </authorList>
    </citation>
    <scope>NUCLEOTIDE SEQUENCE [LARGE SCALE GENOMIC DNA]</scope>
    <source>
        <strain evidence="4 5">CC-MHH1044</strain>
    </source>
</reference>
<gene>
    <name evidence="4" type="primary">spoIID</name>
    <name evidence="4" type="ORF">E6C55_30515</name>
</gene>
<dbReference type="RefSeq" id="WP_136373625.1">
    <property type="nucleotide sequence ID" value="NZ_SSOB01000062.1"/>
</dbReference>
<dbReference type="Pfam" id="PF08486">
    <property type="entry name" value="SpoIID"/>
    <property type="match status" value="1"/>
</dbReference>
<dbReference type="InterPro" id="IPR051922">
    <property type="entry name" value="Bact_Sporulation_Assoc"/>
</dbReference>
<keyword evidence="2" id="KW-1133">Transmembrane helix</keyword>
<name>A0A4S4BFL8_9BACL</name>
<feature type="region of interest" description="Disordered" evidence="1">
    <location>
        <begin position="59"/>
        <end position="79"/>
    </location>
</feature>
<evidence type="ECO:0000313" key="5">
    <source>
        <dbReference type="Proteomes" id="UP000310636"/>
    </source>
</evidence>
<evidence type="ECO:0000256" key="1">
    <source>
        <dbReference type="SAM" id="MobiDB-lite"/>
    </source>
</evidence>
<feature type="domain" description="Sporulation stage II protein D amidase enhancer LytB N-terminal" evidence="3">
    <location>
        <begin position="116"/>
        <end position="223"/>
    </location>
</feature>
<dbReference type="InterPro" id="IPR014225">
    <property type="entry name" value="Spore_II_D_firmicutes"/>
</dbReference>
<proteinExistence type="predicted"/>
<dbReference type="PANTHER" id="PTHR30032:SF4">
    <property type="entry name" value="AMIDASE ENHANCER"/>
    <property type="match status" value="1"/>
</dbReference>
<keyword evidence="2" id="KW-0472">Membrane</keyword>
<keyword evidence="2" id="KW-0812">Transmembrane</keyword>
<dbReference type="EMBL" id="SSOB01000062">
    <property type="protein sequence ID" value="THF73135.1"/>
    <property type="molecule type" value="Genomic_DNA"/>
</dbReference>
<dbReference type="Proteomes" id="UP000310636">
    <property type="component" value="Unassembled WGS sequence"/>
</dbReference>
<feature type="transmembrane region" description="Helical" evidence="2">
    <location>
        <begin position="7"/>
        <end position="26"/>
    </location>
</feature>
<dbReference type="PANTHER" id="PTHR30032">
    <property type="entry name" value="N-ACETYLMURAMOYL-L-ALANINE AMIDASE-RELATED"/>
    <property type="match status" value="1"/>
</dbReference>
<accession>A0A4S4BFL8</accession>
<feature type="compositionally biased region" description="Low complexity" evidence="1">
    <location>
        <begin position="66"/>
        <end position="79"/>
    </location>
</feature>
<keyword evidence="5" id="KW-1185">Reference proteome</keyword>
<dbReference type="NCBIfam" id="TIGR02870">
    <property type="entry name" value="spore_II_D"/>
    <property type="match status" value="1"/>
</dbReference>
<dbReference type="GO" id="GO:0030435">
    <property type="term" value="P:sporulation resulting in formation of a cellular spore"/>
    <property type="evidence" value="ECO:0007669"/>
    <property type="project" value="InterPro"/>
</dbReference>
<evidence type="ECO:0000259" key="3">
    <source>
        <dbReference type="Pfam" id="PF08486"/>
    </source>
</evidence>
<protein>
    <submittedName>
        <fullName evidence="4">Stage II sporulation protein D</fullName>
    </submittedName>
</protein>
<dbReference type="OrthoDB" id="9794671at2"/>
<evidence type="ECO:0000256" key="2">
    <source>
        <dbReference type="SAM" id="Phobius"/>
    </source>
</evidence>
<dbReference type="GO" id="GO:0030288">
    <property type="term" value="C:outer membrane-bounded periplasmic space"/>
    <property type="evidence" value="ECO:0007669"/>
    <property type="project" value="TreeGrafter"/>
</dbReference>
<organism evidence="4 5">
    <name type="scientific">Cohnella fermenti</name>
    <dbReference type="NCBI Taxonomy" id="2565925"/>
    <lineage>
        <taxon>Bacteria</taxon>
        <taxon>Bacillati</taxon>
        <taxon>Bacillota</taxon>
        <taxon>Bacilli</taxon>
        <taxon>Bacillales</taxon>
        <taxon>Paenibacillaceae</taxon>
        <taxon>Cohnella</taxon>
    </lineage>
</organism>
<comment type="caution">
    <text evidence="4">The sequence shown here is derived from an EMBL/GenBank/DDBJ whole genome shotgun (WGS) entry which is preliminary data.</text>
</comment>
<dbReference type="AlphaFoldDB" id="A0A4S4BFL8"/>
<dbReference type="InterPro" id="IPR013486">
    <property type="entry name" value="SpoIID/LytB"/>
</dbReference>